<feature type="transmembrane region" description="Helical" evidence="1">
    <location>
        <begin position="80"/>
        <end position="102"/>
    </location>
</feature>
<dbReference type="Proteomes" id="UP000317550">
    <property type="component" value="Chromosome"/>
</dbReference>
<evidence type="ECO:0000256" key="1">
    <source>
        <dbReference type="SAM" id="Phobius"/>
    </source>
</evidence>
<evidence type="ECO:0000313" key="3">
    <source>
        <dbReference type="Proteomes" id="UP000317550"/>
    </source>
</evidence>
<dbReference type="RefSeq" id="WP_144280494.1">
    <property type="nucleotide sequence ID" value="NZ_CP041730.1"/>
</dbReference>
<gene>
    <name evidence="2" type="ORF">FNU76_23720</name>
</gene>
<keyword evidence="1" id="KW-0472">Membrane</keyword>
<organism evidence="2 3">
    <name type="scientific">Chitinimonas arctica</name>
    <dbReference type="NCBI Taxonomy" id="2594795"/>
    <lineage>
        <taxon>Bacteria</taxon>
        <taxon>Pseudomonadati</taxon>
        <taxon>Pseudomonadota</taxon>
        <taxon>Betaproteobacteria</taxon>
        <taxon>Neisseriales</taxon>
        <taxon>Chitinibacteraceae</taxon>
        <taxon>Chitinimonas</taxon>
    </lineage>
</organism>
<sequence length="134" mass="13455">MSVASLISVAASGALELWAGLGLGAALGLPAASVALASGVGAWLGCIAALLLAQPLMRWMPSKQTGLAYKLAQRYGAPGLGLLGVLLAGGPLAVLIGVAFRLPWRPLLAWLTAGIAAWSAVGWAVLVFGRSLLA</sequence>
<proteinExistence type="predicted"/>
<feature type="transmembrane region" description="Helical" evidence="1">
    <location>
        <begin position="108"/>
        <end position="128"/>
    </location>
</feature>
<evidence type="ECO:0008006" key="4">
    <source>
        <dbReference type="Google" id="ProtNLM"/>
    </source>
</evidence>
<dbReference type="AlphaFoldDB" id="A0A516SLS3"/>
<dbReference type="KEGG" id="cari:FNU76_23720"/>
<protein>
    <recommendedName>
        <fullName evidence="4">DedA family protein</fullName>
    </recommendedName>
</protein>
<keyword evidence="1" id="KW-1133">Transmembrane helix</keyword>
<keyword evidence="1" id="KW-0812">Transmembrane</keyword>
<feature type="transmembrane region" description="Helical" evidence="1">
    <location>
        <begin position="34"/>
        <end position="53"/>
    </location>
</feature>
<evidence type="ECO:0000313" key="2">
    <source>
        <dbReference type="EMBL" id="QDQ29114.1"/>
    </source>
</evidence>
<reference evidence="3" key="1">
    <citation type="submission" date="2019-07" db="EMBL/GenBank/DDBJ databases">
        <title>Chitinimonas sp. nov., isolated from Ny-Alesund, arctica soil.</title>
        <authorList>
            <person name="Xu Q."/>
            <person name="Peng F."/>
        </authorList>
    </citation>
    <scope>NUCLEOTIDE SEQUENCE [LARGE SCALE GENOMIC DNA]</scope>
    <source>
        <strain evidence="3">R3-44</strain>
    </source>
</reference>
<dbReference type="EMBL" id="CP041730">
    <property type="protein sequence ID" value="QDQ29114.1"/>
    <property type="molecule type" value="Genomic_DNA"/>
</dbReference>
<name>A0A516SLS3_9NEIS</name>
<keyword evidence="3" id="KW-1185">Reference proteome</keyword>
<accession>A0A516SLS3</accession>